<comment type="similarity">
    <text evidence="1 6 7">Belongs to the peptidase S8 family.</text>
</comment>
<dbReference type="InterPro" id="IPR023828">
    <property type="entry name" value="Peptidase_S8_Ser-AS"/>
</dbReference>
<dbReference type="PROSITE" id="PS51892">
    <property type="entry name" value="SUBTILASE"/>
    <property type="match status" value="1"/>
</dbReference>
<evidence type="ECO:0000256" key="2">
    <source>
        <dbReference type="ARBA" id="ARBA00022670"/>
    </source>
</evidence>
<dbReference type="Pfam" id="PF00082">
    <property type="entry name" value="Peptidase_S8"/>
    <property type="match status" value="1"/>
</dbReference>
<accession>A0A2K2H6Q2</accession>
<feature type="transmembrane region" description="Helical" evidence="8">
    <location>
        <begin position="571"/>
        <end position="590"/>
    </location>
</feature>
<keyword evidence="8" id="KW-0472">Membrane</keyword>
<keyword evidence="3 6" id="KW-0378">Hydrolase</keyword>
<dbReference type="GO" id="GO:0004252">
    <property type="term" value="F:serine-type endopeptidase activity"/>
    <property type="evidence" value="ECO:0007669"/>
    <property type="project" value="UniProtKB-UniRule"/>
</dbReference>
<evidence type="ECO:0000313" key="10">
    <source>
        <dbReference type="EMBL" id="PNU18927.1"/>
    </source>
</evidence>
<feature type="active site" description="Charge relay system" evidence="5 6">
    <location>
        <position position="405"/>
    </location>
</feature>
<dbReference type="GO" id="GO:0006508">
    <property type="term" value="P:proteolysis"/>
    <property type="evidence" value="ECO:0007669"/>
    <property type="project" value="UniProtKB-KW"/>
</dbReference>
<sequence>MCLCGNPVTAAELGPHLLSVLSRGTTGSVPVIITLKPEPGLEQVAPLAADIRAHKGERRRLARMHHLRQLKQRTARHRQQLRDLLAANHVSKVKSLWLIDSVAAELPPNLIDEVAAQPEVLAVRYDRLIDPPASPTPAATAATSNLTLIKAPDLWNLGLTGQSTTIALMDTGVDINHPDLTPSYRGGSNSWFNAIAATDCLTAGTNNCDFCDADTSQPCDSAGHGTAVAGVLVGGSNSGQTIGVTSGAQWIATKIFKSDDSATPESTIHKSFQWLLDPDNNPATDDTPDILNASWGFSAVNGCLLTFEADVQALRNAGIAVVFSAGNDGPAQGSDVSPANYANSYAVGSVGAVGDPTLISDFSSRGPSSCNSAIFPDIVAPGFSILTADISLAGSATYLTASGTSFSAPHITGVMALLRGQGGFPGASVKELEDALRLSAQDLPLNAPDGPDNDYGYGLVDAKAAYDLLLPPVPALLSPADQNNGLATDVTLTWKQPLDALGAAVSNTVLLDTDPNFSNTVLLDTDPNFSNPLSFPVTAAMATITPASYAMFGLGALLLPLGLRKKYRAALLLGLTLTLFALLSACGGGGSSTPAPDPTLRSLDVTGLTTGTTYYWKVEARTPRGGPVSDSGVWSFGVK</sequence>
<dbReference type="PANTHER" id="PTHR43399">
    <property type="entry name" value="SUBTILISIN-RELATED"/>
    <property type="match status" value="1"/>
</dbReference>
<dbReference type="PRINTS" id="PR00723">
    <property type="entry name" value="SUBTILISIN"/>
</dbReference>
<feature type="domain" description="Peptidase S8/S53" evidence="9">
    <location>
        <begin position="161"/>
        <end position="458"/>
    </location>
</feature>
<dbReference type="InterPro" id="IPR023827">
    <property type="entry name" value="Peptidase_S8_Asp-AS"/>
</dbReference>
<dbReference type="Proteomes" id="UP000236340">
    <property type="component" value="Unassembled WGS sequence"/>
</dbReference>
<dbReference type="PROSITE" id="PS00138">
    <property type="entry name" value="SUBTILASE_SER"/>
    <property type="match status" value="1"/>
</dbReference>
<dbReference type="InterPro" id="IPR000209">
    <property type="entry name" value="Peptidase_S8/S53_dom"/>
</dbReference>
<gene>
    <name evidence="10" type="ORF">C2E25_14965</name>
</gene>
<evidence type="ECO:0000256" key="4">
    <source>
        <dbReference type="ARBA" id="ARBA00022825"/>
    </source>
</evidence>
<evidence type="ECO:0000256" key="7">
    <source>
        <dbReference type="RuleBase" id="RU003355"/>
    </source>
</evidence>
<dbReference type="InterPro" id="IPR015500">
    <property type="entry name" value="Peptidase_S8_subtilisin-rel"/>
</dbReference>
<dbReference type="PROSITE" id="PS00137">
    <property type="entry name" value="SUBTILASE_HIS"/>
    <property type="match status" value="1"/>
</dbReference>
<evidence type="ECO:0000256" key="6">
    <source>
        <dbReference type="PROSITE-ProRule" id="PRU01240"/>
    </source>
</evidence>
<dbReference type="AlphaFoldDB" id="A0A2K2H6Q2"/>
<evidence type="ECO:0000256" key="3">
    <source>
        <dbReference type="ARBA" id="ARBA00022801"/>
    </source>
</evidence>
<feature type="active site" description="Charge relay system" evidence="5 6">
    <location>
        <position position="170"/>
    </location>
</feature>
<reference evidence="10 11" key="1">
    <citation type="journal article" date="2018" name="Genome Announc.">
        <title>Genome Sequence of Geothermobacter sp. HR-1 Iron Reducer from the Loihi Seamount.</title>
        <authorList>
            <person name="Smith H."/>
            <person name="Abuyen K."/>
            <person name="Tremblay J."/>
            <person name="Savalia P."/>
            <person name="Perez-Rodriguez I."/>
            <person name="Emerson D."/>
            <person name="Tully B."/>
            <person name="Amend J."/>
        </authorList>
    </citation>
    <scope>NUCLEOTIDE SEQUENCE [LARGE SCALE GENOMIC DNA]</scope>
    <source>
        <strain evidence="10 11">HR-1</strain>
    </source>
</reference>
<comment type="caution">
    <text evidence="10">The sequence shown here is derived from an EMBL/GenBank/DDBJ whole genome shotgun (WGS) entry which is preliminary data.</text>
</comment>
<evidence type="ECO:0000256" key="1">
    <source>
        <dbReference type="ARBA" id="ARBA00011073"/>
    </source>
</evidence>
<dbReference type="EMBL" id="PPFX01000045">
    <property type="protein sequence ID" value="PNU18927.1"/>
    <property type="molecule type" value="Genomic_DNA"/>
</dbReference>
<feature type="active site" description="Charge relay system" evidence="5 6">
    <location>
        <position position="224"/>
    </location>
</feature>
<evidence type="ECO:0000259" key="9">
    <source>
        <dbReference type="Pfam" id="PF00082"/>
    </source>
</evidence>
<dbReference type="PANTHER" id="PTHR43399:SF4">
    <property type="entry name" value="CELL WALL-ASSOCIATED PROTEASE"/>
    <property type="match status" value="1"/>
</dbReference>
<feature type="transmembrane region" description="Helical" evidence="8">
    <location>
        <begin position="533"/>
        <end position="559"/>
    </location>
</feature>
<dbReference type="InterPro" id="IPR022398">
    <property type="entry name" value="Peptidase_S8_His-AS"/>
</dbReference>
<organism evidence="10 11">
    <name type="scientific">Geothermobacter hydrogeniphilus</name>
    <dbReference type="NCBI Taxonomy" id="1969733"/>
    <lineage>
        <taxon>Bacteria</taxon>
        <taxon>Pseudomonadati</taxon>
        <taxon>Thermodesulfobacteriota</taxon>
        <taxon>Desulfuromonadia</taxon>
        <taxon>Desulfuromonadales</taxon>
        <taxon>Geothermobacteraceae</taxon>
        <taxon>Geothermobacter</taxon>
    </lineage>
</organism>
<evidence type="ECO:0000256" key="8">
    <source>
        <dbReference type="SAM" id="Phobius"/>
    </source>
</evidence>
<dbReference type="SUPFAM" id="SSF52743">
    <property type="entry name" value="Subtilisin-like"/>
    <property type="match status" value="1"/>
</dbReference>
<dbReference type="Gene3D" id="3.40.50.200">
    <property type="entry name" value="Peptidase S8/S53 domain"/>
    <property type="match status" value="1"/>
</dbReference>
<dbReference type="PROSITE" id="PS00136">
    <property type="entry name" value="SUBTILASE_ASP"/>
    <property type="match status" value="1"/>
</dbReference>
<name>A0A2K2H6Q2_9BACT</name>
<evidence type="ECO:0000256" key="5">
    <source>
        <dbReference type="PIRSR" id="PIRSR615500-1"/>
    </source>
</evidence>
<keyword evidence="4 6" id="KW-0720">Serine protease</keyword>
<keyword evidence="2 6" id="KW-0645">Protease</keyword>
<protein>
    <recommendedName>
        <fullName evidence="9">Peptidase S8/S53 domain-containing protein</fullName>
    </recommendedName>
</protein>
<dbReference type="InterPro" id="IPR051048">
    <property type="entry name" value="Peptidase_S8/S53_subtilisin"/>
</dbReference>
<keyword evidence="8" id="KW-1133">Transmembrane helix</keyword>
<evidence type="ECO:0000313" key="11">
    <source>
        <dbReference type="Proteomes" id="UP000236340"/>
    </source>
</evidence>
<keyword evidence="8" id="KW-0812">Transmembrane</keyword>
<dbReference type="InterPro" id="IPR036852">
    <property type="entry name" value="Peptidase_S8/S53_dom_sf"/>
</dbReference>
<proteinExistence type="inferred from homology"/>